<dbReference type="STRING" id="1802163.A2932_02225"/>
<dbReference type="EMBL" id="MHOI01000038">
    <property type="protein sequence ID" value="OGZ60726.1"/>
    <property type="molecule type" value="Genomic_DNA"/>
</dbReference>
<accession>A0A1G2HE14</accession>
<reference evidence="2 3" key="1">
    <citation type="journal article" date="2016" name="Nat. Commun.">
        <title>Thousands of microbial genomes shed light on interconnected biogeochemical processes in an aquifer system.</title>
        <authorList>
            <person name="Anantharaman K."/>
            <person name="Brown C.T."/>
            <person name="Hug L.A."/>
            <person name="Sharon I."/>
            <person name="Castelle C.J."/>
            <person name="Probst A.J."/>
            <person name="Thomas B.C."/>
            <person name="Singh A."/>
            <person name="Wilkins M.J."/>
            <person name="Karaoz U."/>
            <person name="Brodie E.L."/>
            <person name="Williams K.H."/>
            <person name="Hubbard S.S."/>
            <person name="Banfield J.F."/>
        </authorList>
    </citation>
    <scope>NUCLEOTIDE SEQUENCE [LARGE SCALE GENOMIC DNA]</scope>
</reference>
<protein>
    <recommendedName>
        <fullName evidence="1">SpoVR protein-like N-terminal domain-containing protein</fullName>
    </recommendedName>
</protein>
<feature type="domain" description="SpoVR protein-like N-terminal" evidence="1">
    <location>
        <begin position="5"/>
        <end position="427"/>
    </location>
</feature>
<comment type="caution">
    <text evidence="2">The sequence shown here is derived from an EMBL/GenBank/DDBJ whole genome shotgun (WGS) entry which is preliminary data.</text>
</comment>
<evidence type="ECO:0000313" key="2">
    <source>
        <dbReference type="EMBL" id="OGZ60726.1"/>
    </source>
</evidence>
<name>A0A1G2HE14_9BACT</name>
<proteinExistence type="predicted"/>
<dbReference type="AlphaFoldDB" id="A0A1G2HE14"/>
<gene>
    <name evidence="2" type="ORF">A2932_02225</name>
</gene>
<dbReference type="Pfam" id="PF04293">
    <property type="entry name" value="SpoVR"/>
    <property type="match status" value="1"/>
</dbReference>
<dbReference type="InterPro" id="IPR056174">
    <property type="entry name" value="SpoVR_N"/>
</dbReference>
<dbReference type="InterPro" id="IPR007390">
    <property type="entry name" value="Spore_V_R"/>
</dbReference>
<dbReference type="Proteomes" id="UP000179153">
    <property type="component" value="Unassembled WGS sequence"/>
</dbReference>
<evidence type="ECO:0000259" key="1">
    <source>
        <dbReference type="Pfam" id="PF04293"/>
    </source>
</evidence>
<sequence length="527" mass="62441">MNERDEKRLQEIEVRVREIAEEFGLLTTDILFEIVPAQRVLEGMSYMFPTNFSHWTFGRDFERSRTIYEHTGAGIPYEQVWNFENPRAFLVETNPFALNALILCHVFGHVDFFLGSKFLQHGRSLSDIAEEARQANDRFRRYEEAYGLTELEATQDAGMSIMWQQDPDPFAEDVDEEEVRQRLIAAEKAHQQPTRGVGEFSRKPLTEQDVKVSNERLRQLQYKTPPEPMHDILRYIFEHSPKPLMRWQKDVLSVIRHQARHLAPQRRTKILDEGWATYWHVRIMRRLFAEGLITDEEHGIFNLYHSMVLRENLEDTNPYLVGLKIFEYAEDRWDKGQFGKEYERSEDPYKRVDWDTQVGLGRHKIFEMRTLFSDRMAVEQFFTQEFVDANKLYLYQKTKDPKSGDTVWVIRETQAEIIRNALKKAMLLYGQPIIRVESGHHRGKQELYLAHEFTGFELNEAYLKGALENLFFLWGRPVHIETWEIEEEDEHHGQPIKLSKAVYSYDGKKHTNDTDDQVIPYTPWIMI</sequence>
<evidence type="ECO:0000313" key="3">
    <source>
        <dbReference type="Proteomes" id="UP000179153"/>
    </source>
</evidence>
<organism evidence="2 3">
    <name type="scientific">Candidatus Spechtbacteria bacterium RIFCSPLOWO2_01_FULL_46_10</name>
    <dbReference type="NCBI Taxonomy" id="1802163"/>
    <lineage>
        <taxon>Bacteria</taxon>
        <taxon>Candidatus Spechtiibacteriota</taxon>
    </lineage>
</organism>
<dbReference type="PANTHER" id="PTHR30029:SF2">
    <property type="entry name" value="STAGE V SPORULATION PROTEIN R"/>
    <property type="match status" value="1"/>
</dbReference>
<dbReference type="PANTHER" id="PTHR30029">
    <property type="entry name" value="STAGE V SPORULATION PROTEIN R"/>
    <property type="match status" value="1"/>
</dbReference>